<evidence type="ECO:0000313" key="5">
    <source>
        <dbReference type="Proteomes" id="UP000886857"/>
    </source>
</evidence>
<dbReference type="GO" id="GO:0005975">
    <property type="term" value="P:carbohydrate metabolic process"/>
    <property type="evidence" value="ECO:0007669"/>
    <property type="project" value="InterPro"/>
</dbReference>
<dbReference type="PANTHER" id="PTHR42742">
    <property type="entry name" value="TRANSCRIPTIONAL REPRESSOR MPRA"/>
    <property type="match status" value="1"/>
</dbReference>
<proteinExistence type="predicted"/>
<gene>
    <name evidence="4" type="ORF">IAC73_04140</name>
</gene>
<dbReference type="InterPro" id="IPR014628">
    <property type="entry name" value="Man6P_isomerase_Firm_short"/>
</dbReference>
<keyword evidence="1 3" id="KW-0479">Metal-binding</keyword>
<evidence type="ECO:0000256" key="1">
    <source>
        <dbReference type="ARBA" id="ARBA00022723"/>
    </source>
</evidence>
<dbReference type="GO" id="GO:0046872">
    <property type="term" value="F:metal ion binding"/>
    <property type="evidence" value="ECO:0007669"/>
    <property type="project" value="UniProtKB-KW"/>
</dbReference>
<dbReference type="Gene3D" id="2.60.120.10">
    <property type="entry name" value="Jelly Rolls"/>
    <property type="match status" value="1"/>
</dbReference>
<evidence type="ECO:0000313" key="4">
    <source>
        <dbReference type="EMBL" id="HIU99015.1"/>
    </source>
</evidence>
<reference evidence="4" key="1">
    <citation type="submission" date="2020-10" db="EMBL/GenBank/DDBJ databases">
        <authorList>
            <person name="Gilroy R."/>
        </authorList>
    </citation>
    <scope>NUCLEOTIDE SEQUENCE</scope>
    <source>
        <strain evidence="4">10406</strain>
    </source>
</reference>
<feature type="binding site" evidence="3">
    <location>
        <position position="129"/>
    </location>
    <ligand>
        <name>Zn(2+)</name>
        <dbReference type="ChEBI" id="CHEBI:29105"/>
    </ligand>
</feature>
<dbReference type="PANTHER" id="PTHR42742:SF3">
    <property type="entry name" value="FRUCTOKINASE"/>
    <property type="match status" value="1"/>
</dbReference>
<dbReference type="EMBL" id="DVOE01000062">
    <property type="protein sequence ID" value="HIU99015.1"/>
    <property type="molecule type" value="Genomic_DNA"/>
</dbReference>
<dbReference type="PIRSF" id="PIRSF036894">
    <property type="entry name" value="PMI_Firm_short"/>
    <property type="match status" value="1"/>
</dbReference>
<dbReference type="GO" id="GO:0004476">
    <property type="term" value="F:mannose-6-phosphate isomerase activity"/>
    <property type="evidence" value="ECO:0007669"/>
    <property type="project" value="InterPro"/>
</dbReference>
<feature type="binding site" evidence="3">
    <location>
        <position position="111"/>
    </location>
    <ligand>
        <name>Zn(2+)</name>
        <dbReference type="ChEBI" id="CHEBI:29105"/>
    </ligand>
</feature>
<dbReference type="Proteomes" id="UP000886857">
    <property type="component" value="Unassembled WGS sequence"/>
</dbReference>
<comment type="caution">
    <text evidence="4">The sequence shown here is derived from an EMBL/GenBank/DDBJ whole genome shotgun (WGS) entry which is preliminary data.</text>
</comment>
<evidence type="ECO:0000256" key="3">
    <source>
        <dbReference type="PIRSR" id="PIRSR036894-1"/>
    </source>
</evidence>
<dbReference type="InterPro" id="IPR011051">
    <property type="entry name" value="RmlC_Cupin_sf"/>
</dbReference>
<accession>A0A9D1N9X8</accession>
<dbReference type="CDD" id="cd07010">
    <property type="entry name" value="cupin_PMI_type_I_N_bac"/>
    <property type="match status" value="1"/>
</dbReference>
<feature type="binding site" evidence="3">
    <location>
        <position position="193"/>
    </location>
    <ligand>
        <name>Zn(2+)</name>
        <dbReference type="ChEBI" id="CHEBI:29105"/>
    </ligand>
</feature>
<evidence type="ECO:0000256" key="2">
    <source>
        <dbReference type="ARBA" id="ARBA00022833"/>
    </source>
</evidence>
<sequence>MGTDLNKLLSRPIFFERNRVFRNYIGGEGLRALMGDPTGDNSFPEEWIASRVRAINPVYFGERDGVSVPEGTDIFFDDLLRDHPEELLGDRKYDCLVKYLDSAIRLPVQVHPTPDFSKEHFGSPYGKTEAWLVLATRSEDACLYFGFKDKITREELCAAADRSLESRDELTKYITPVKVRPGDVYLIRAGLIHAIGAGCTILEVQEPTDFTIQIENWCGESRVTEAEKYLGLPRETAMSIFDLNKFGEQAVKESKMTPKLLHSADGVKVEWLISYEDTPCFAEKRYTLTGGKAVLGYAPAVWTVVDGAGSVEGEGWSREVKKGDYFFLPRAAEGKFFLTGELVAVECLPSLQD</sequence>
<dbReference type="InterPro" id="IPR051804">
    <property type="entry name" value="Carb_Metab_Reg_Kinase/Isom"/>
</dbReference>
<reference evidence="4" key="2">
    <citation type="journal article" date="2021" name="PeerJ">
        <title>Extensive microbial diversity within the chicken gut microbiome revealed by metagenomics and culture.</title>
        <authorList>
            <person name="Gilroy R."/>
            <person name="Ravi A."/>
            <person name="Getino M."/>
            <person name="Pursley I."/>
            <person name="Horton D.L."/>
            <person name="Alikhan N.F."/>
            <person name="Baker D."/>
            <person name="Gharbi K."/>
            <person name="Hall N."/>
            <person name="Watson M."/>
            <person name="Adriaenssens E.M."/>
            <person name="Foster-Nyarko E."/>
            <person name="Jarju S."/>
            <person name="Secka A."/>
            <person name="Antonio M."/>
            <person name="Oren A."/>
            <person name="Chaudhuri R.R."/>
            <person name="La Ragione R."/>
            <person name="Hildebrand F."/>
            <person name="Pallen M.J."/>
        </authorList>
    </citation>
    <scope>NUCLEOTIDE SEQUENCE</scope>
    <source>
        <strain evidence="4">10406</strain>
    </source>
</reference>
<keyword evidence="2 3" id="KW-0862">Zinc</keyword>
<name>A0A9D1N9X8_9FIRM</name>
<dbReference type="AlphaFoldDB" id="A0A9D1N9X8"/>
<organism evidence="4 5">
    <name type="scientific">Candidatus Limadaptatus stercoripullorum</name>
    <dbReference type="NCBI Taxonomy" id="2840846"/>
    <lineage>
        <taxon>Bacteria</taxon>
        <taxon>Bacillati</taxon>
        <taxon>Bacillota</taxon>
        <taxon>Clostridia</taxon>
        <taxon>Eubacteriales</taxon>
        <taxon>Candidatus Limadaptatus</taxon>
    </lineage>
</organism>
<dbReference type="InterPro" id="IPR014710">
    <property type="entry name" value="RmlC-like_jellyroll"/>
</dbReference>
<keyword evidence="4" id="KW-0413">Isomerase</keyword>
<dbReference type="SUPFAM" id="SSF51182">
    <property type="entry name" value="RmlC-like cupins"/>
    <property type="match status" value="1"/>
</dbReference>
<comment type="cofactor">
    <cofactor evidence="3">
        <name>Zn(2+)</name>
        <dbReference type="ChEBI" id="CHEBI:29105"/>
    </cofactor>
    <text evidence="3">Binds 1 zinc ion per subunit.</text>
</comment>
<protein>
    <submittedName>
        <fullName evidence="4">Mannose-6-phosphate isomerase</fullName>
    </submittedName>
</protein>